<keyword evidence="2" id="KW-1185">Reference proteome</keyword>
<dbReference type="AlphaFoldDB" id="A0A2P6MSN9"/>
<proteinExistence type="predicted"/>
<comment type="caution">
    <text evidence="1">The sequence shown here is derived from an EMBL/GenBank/DDBJ whole genome shotgun (WGS) entry which is preliminary data.</text>
</comment>
<dbReference type="EMBL" id="MDYQ01000444">
    <property type="protein sequence ID" value="PRP74718.1"/>
    <property type="molecule type" value="Genomic_DNA"/>
</dbReference>
<gene>
    <name evidence="1" type="ORF">PROFUN_16069</name>
</gene>
<name>A0A2P6MSN9_9EUKA</name>
<evidence type="ECO:0000313" key="2">
    <source>
        <dbReference type="Proteomes" id="UP000241769"/>
    </source>
</evidence>
<dbReference type="Proteomes" id="UP000241769">
    <property type="component" value="Unassembled WGS sequence"/>
</dbReference>
<reference evidence="1 2" key="1">
    <citation type="journal article" date="2018" name="Genome Biol. Evol.">
        <title>Multiple Roots of Fruiting Body Formation in Amoebozoa.</title>
        <authorList>
            <person name="Hillmann F."/>
            <person name="Forbes G."/>
            <person name="Novohradska S."/>
            <person name="Ferling I."/>
            <person name="Riege K."/>
            <person name="Groth M."/>
            <person name="Westermann M."/>
            <person name="Marz M."/>
            <person name="Spaller T."/>
            <person name="Winckler T."/>
            <person name="Schaap P."/>
            <person name="Glockner G."/>
        </authorList>
    </citation>
    <scope>NUCLEOTIDE SEQUENCE [LARGE SCALE GENOMIC DNA]</scope>
    <source>
        <strain evidence="1 2">Jena</strain>
    </source>
</reference>
<organism evidence="1 2">
    <name type="scientific">Planoprotostelium fungivorum</name>
    <dbReference type="NCBI Taxonomy" id="1890364"/>
    <lineage>
        <taxon>Eukaryota</taxon>
        <taxon>Amoebozoa</taxon>
        <taxon>Evosea</taxon>
        <taxon>Variosea</taxon>
        <taxon>Cavosteliida</taxon>
        <taxon>Cavosteliaceae</taxon>
        <taxon>Planoprotostelium</taxon>
    </lineage>
</organism>
<dbReference type="InParanoid" id="A0A2P6MSN9"/>
<evidence type="ECO:0000313" key="1">
    <source>
        <dbReference type="EMBL" id="PRP74718.1"/>
    </source>
</evidence>
<accession>A0A2P6MSN9</accession>
<protein>
    <submittedName>
        <fullName evidence="1">Uncharacterized protein</fullName>
    </submittedName>
</protein>
<sequence length="87" mass="9911">MPTSREVERPSIRSERMILPLRLFEIPSYNFVLLPRKRGSGQYGSRTRIESECERGTNASKLLLPVDALVQNEVYKTAKDLKGINSC</sequence>